<name>A0A1L8CNX7_9PROT</name>
<reference evidence="1 2" key="1">
    <citation type="journal article" date="2017" name="Arch. Microbiol.">
        <title>Mariprofundus micogutta sp. nov., a novel iron-oxidizing zetaproteobacterium isolated from a deep-sea hydrothermal field at the Bayonnaise knoll of the Izu-Ogasawara arc, and a description of Mariprofundales ord. nov. and Zetaproteobacteria classis nov.</title>
        <authorList>
            <person name="Makita H."/>
            <person name="Tanaka E."/>
            <person name="Mitsunobu S."/>
            <person name="Miyazaki M."/>
            <person name="Nunoura T."/>
            <person name="Uematsu K."/>
            <person name="Takaki Y."/>
            <person name="Nishi S."/>
            <person name="Shimamura S."/>
            <person name="Takai K."/>
        </authorList>
    </citation>
    <scope>NUCLEOTIDE SEQUENCE [LARGE SCALE GENOMIC DNA]</scope>
    <source>
        <strain evidence="1 2">ET2</strain>
    </source>
</reference>
<protein>
    <submittedName>
        <fullName evidence="1">Uncharacterized protein</fullName>
    </submittedName>
</protein>
<comment type="caution">
    <text evidence="1">The sequence shown here is derived from an EMBL/GenBank/DDBJ whole genome shotgun (WGS) entry which is preliminary data.</text>
</comment>
<dbReference type="EMBL" id="BDFD01000012">
    <property type="protein sequence ID" value="GAV20593.1"/>
    <property type="molecule type" value="Genomic_DNA"/>
</dbReference>
<sequence>MQQPDRAVNPVKELGTSIISVIKTNRKHSRSILKEREDMDIHRYSVKQALQDIQVYHQSCSIQLGVSEVARMTSQRMTLDEKKAAIESLLQLRQTLMKQGLSTRSVQQKIDAVILAD</sequence>
<keyword evidence="2" id="KW-1185">Reference proteome</keyword>
<gene>
    <name evidence="1" type="ORF">MMIC_P1562</name>
</gene>
<dbReference type="AlphaFoldDB" id="A0A1L8CNX7"/>
<organism evidence="1 2">
    <name type="scientific">Mariprofundus micogutta</name>
    <dbReference type="NCBI Taxonomy" id="1921010"/>
    <lineage>
        <taxon>Bacteria</taxon>
        <taxon>Pseudomonadati</taxon>
        <taxon>Pseudomonadota</taxon>
        <taxon>Candidatius Mariprofundia</taxon>
        <taxon>Mariprofundales</taxon>
        <taxon>Mariprofundaceae</taxon>
        <taxon>Mariprofundus</taxon>
    </lineage>
</organism>
<proteinExistence type="predicted"/>
<evidence type="ECO:0000313" key="1">
    <source>
        <dbReference type="EMBL" id="GAV20593.1"/>
    </source>
</evidence>
<dbReference type="Proteomes" id="UP000231632">
    <property type="component" value="Unassembled WGS sequence"/>
</dbReference>
<evidence type="ECO:0000313" key="2">
    <source>
        <dbReference type="Proteomes" id="UP000231632"/>
    </source>
</evidence>
<dbReference type="STRING" id="1921010.MMIC_P1562"/>
<accession>A0A1L8CNX7</accession>